<dbReference type="AlphaFoldDB" id="A0AAV5LU70"/>
<accession>A0AAV5LU70</accession>
<dbReference type="EMBL" id="BPVZ01000144">
    <property type="protein sequence ID" value="GKV40738.1"/>
    <property type="molecule type" value="Genomic_DNA"/>
</dbReference>
<comment type="caution">
    <text evidence="1">The sequence shown here is derived from an EMBL/GenBank/DDBJ whole genome shotgun (WGS) entry which is preliminary data.</text>
</comment>
<gene>
    <name evidence="1" type="ORF">SLEP1_g48344</name>
</gene>
<organism evidence="1 2">
    <name type="scientific">Rubroshorea leprosula</name>
    <dbReference type="NCBI Taxonomy" id="152421"/>
    <lineage>
        <taxon>Eukaryota</taxon>
        <taxon>Viridiplantae</taxon>
        <taxon>Streptophyta</taxon>
        <taxon>Embryophyta</taxon>
        <taxon>Tracheophyta</taxon>
        <taxon>Spermatophyta</taxon>
        <taxon>Magnoliopsida</taxon>
        <taxon>eudicotyledons</taxon>
        <taxon>Gunneridae</taxon>
        <taxon>Pentapetalae</taxon>
        <taxon>rosids</taxon>
        <taxon>malvids</taxon>
        <taxon>Malvales</taxon>
        <taxon>Dipterocarpaceae</taxon>
        <taxon>Rubroshorea</taxon>
    </lineage>
</organism>
<proteinExistence type="predicted"/>
<dbReference type="Proteomes" id="UP001054252">
    <property type="component" value="Unassembled WGS sequence"/>
</dbReference>
<keyword evidence="2" id="KW-1185">Reference proteome</keyword>
<evidence type="ECO:0000313" key="1">
    <source>
        <dbReference type="EMBL" id="GKV40738.1"/>
    </source>
</evidence>
<evidence type="ECO:0000313" key="2">
    <source>
        <dbReference type="Proteomes" id="UP001054252"/>
    </source>
</evidence>
<reference evidence="1 2" key="1">
    <citation type="journal article" date="2021" name="Commun. Biol.">
        <title>The genome of Shorea leprosula (Dipterocarpaceae) highlights the ecological relevance of drought in aseasonal tropical rainforests.</title>
        <authorList>
            <person name="Ng K.K.S."/>
            <person name="Kobayashi M.J."/>
            <person name="Fawcett J.A."/>
            <person name="Hatakeyama M."/>
            <person name="Paape T."/>
            <person name="Ng C.H."/>
            <person name="Ang C.C."/>
            <person name="Tnah L.H."/>
            <person name="Lee C.T."/>
            <person name="Nishiyama T."/>
            <person name="Sese J."/>
            <person name="O'Brien M.J."/>
            <person name="Copetti D."/>
            <person name="Mohd Noor M.I."/>
            <person name="Ong R.C."/>
            <person name="Putra M."/>
            <person name="Sireger I.Z."/>
            <person name="Indrioko S."/>
            <person name="Kosugi Y."/>
            <person name="Izuno A."/>
            <person name="Isagi Y."/>
            <person name="Lee S.L."/>
            <person name="Shimizu K.K."/>
        </authorList>
    </citation>
    <scope>NUCLEOTIDE SEQUENCE [LARGE SCALE GENOMIC DNA]</scope>
    <source>
        <strain evidence="1">214</strain>
    </source>
</reference>
<sequence length="53" mass="6078">MEYQQRYSPGKPVTSLICNTLPIEEEDHQGTSIWFWPDKGGFMAMKPLCLLCS</sequence>
<protein>
    <submittedName>
        <fullName evidence="1">Uncharacterized protein</fullName>
    </submittedName>
</protein>
<name>A0AAV5LU70_9ROSI</name>